<dbReference type="InterPro" id="IPR036322">
    <property type="entry name" value="WD40_repeat_dom_sf"/>
</dbReference>
<evidence type="ECO:0000256" key="1">
    <source>
        <dbReference type="SAM" id="MobiDB-lite"/>
    </source>
</evidence>
<evidence type="ECO:0000259" key="2">
    <source>
        <dbReference type="Pfam" id="PF10313"/>
    </source>
</evidence>
<feature type="region of interest" description="Disordered" evidence="1">
    <location>
        <begin position="540"/>
        <end position="619"/>
    </location>
</feature>
<sequence length="619" mass="66920">MVSQEVITQPTVALYVRAPGIWTAPQWRSDSELVAEGRAERAIRRGGPSRRTRADSRRFGQQGLRTPLVTSAACPPLVSSLLVLSLPPSASAISSHYSPLRSRNLRGRIAPGEPDEPRATSLSTKSARVVYVLTLLPPITSPSRALNLRCCPSLSPCLAHTMARTQMLSSEPTNIVPQPVSISHVQLRDVMLCPDEPGVVDFVQGQNILERDITDPSSTPTYLANLNFVPNTIASLPVPDSHERLVAAGGQEAELHLSLHSGHPSSARRRGSRAPVRSQRLWQYDCVLSGSINNSVLLTSLSLTRSHESSAEPRVAVSNNDCTVKFYDVNVRGSKGVDGPPKRISEAGTLRVDVPVNHSSISPDGRTLLSVGDSPQVYLHALTGGAQITFTQLSTLTLPPFDEICVPTYASALPACFSTAFSSCGTKFAVASQEGMVVVWDVRSYKPMKVFQTDRTRSPGRVGNNAASGWLYEDSWDWARAGSRAPGWGVRNVKFSPAGHGGKELMVFTEHTSLLHVIDATTFENEEIIRVPSVIEDSSARYTSQPPTPPVPESEAAAWASQIPRLPPVPPPQPRIVLYNARTGSTTDHTSRSAPGSSSYLSAHTATVSPARAHHYRRT</sequence>
<evidence type="ECO:0000313" key="3">
    <source>
        <dbReference type="EMBL" id="TFY66359.1"/>
    </source>
</evidence>
<dbReference type="Proteomes" id="UP000298327">
    <property type="component" value="Unassembled WGS sequence"/>
</dbReference>
<feature type="region of interest" description="Disordered" evidence="1">
    <location>
        <begin position="38"/>
        <end position="58"/>
    </location>
</feature>
<feature type="non-terminal residue" evidence="3">
    <location>
        <position position="619"/>
    </location>
</feature>
<protein>
    <recommendedName>
        <fullName evidence="2">DUF2415 domain-containing protein</fullName>
    </recommendedName>
</protein>
<gene>
    <name evidence="3" type="ORF">EVG20_g4730</name>
</gene>
<proteinExistence type="predicted"/>
<dbReference type="InterPro" id="IPR015943">
    <property type="entry name" value="WD40/YVTN_repeat-like_dom_sf"/>
</dbReference>
<organism evidence="3 4">
    <name type="scientific">Dentipellis fragilis</name>
    <dbReference type="NCBI Taxonomy" id="205917"/>
    <lineage>
        <taxon>Eukaryota</taxon>
        <taxon>Fungi</taxon>
        <taxon>Dikarya</taxon>
        <taxon>Basidiomycota</taxon>
        <taxon>Agaricomycotina</taxon>
        <taxon>Agaricomycetes</taxon>
        <taxon>Russulales</taxon>
        <taxon>Hericiaceae</taxon>
        <taxon>Dentipellis</taxon>
    </lineage>
</organism>
<evidence type="ECO:0000313" key="4">
    <source>
        <dbReference type="Proteomes" id="UP000298327"/>
    </source>
</evidence>
<dbReference type="OrthoDB" id="64353at2759"/>
<dbReference type="EMBL" id="SEOQ01000254">
    <property type="protein sequence ID" value="TFY66359.1"/>
    <property type="molecule type" value="Genomic_DNA"/>
</dbReference>
<dbReference type="InterPro" id="IPR019417">
    <property type="entry name" value="DUF2415"/>
</dbReference>
<feature type="compositionally biased region" description="Polar residues" evidence="1">
    <location>
        <begin position="582"/>
        <end position="608"/>
    </location>
</feature>
<name>A0A4Y9YZ04_9AGAM</name>
<dbReference type="Pfam" id="PF10313">
    <property type="entry name" value="DUF2415"/>
    <property type="match status" value="1"/>
</dbReference>
<feature type="compositionally biased region" description="Pro residues" evidence="1">
    <location>
        <begin position="565"/>
        <end position="574"/>
    </location>
</feature>
<dbReference type="PANTHER" id="PTHR43991:SF9">
    <property type="entry name" value="DUF2415 DOMAIN-CONTAINING PROTEIN"/>
    <property type="match status" value="1"/>
</dbReference>
<dbReference type="AlphaFoldDB" id="A0A4Y9YZ04"/>
<accession>A0A4Y9YZ04</accession>
<dbReference type="SUPFAM" id="SSF50978">
    <property type="entry name" value="WD40 repeat-like"/>
    <property type="match status" value="1"/>
</dbReference>
<keyword evidence="4" id="KW-1185">Reference proteome</keyword>
<reference evidence="3 4" key="1">
    <citation type="submission" date="2019-02" db="EMBL/GenBank/DDBJ databases">
        <title>Genome sequencing of the rare red list fungi Dentipellis fragilis.</title>
        <authorList>
            <person name="Buettner E."/>
            <person name="Kellner H."/>
        </authorList>
    </citation>
    <scope>NUCLEOTIDE SEQUENCE [LARGE SCALE GENOMIC DNA]</scope>
    <source>
        <strain evidence="3 4">DSM 105465</strain>
    </source>
</reference>
<comment type="caution">
    <text evidence="3">The sequence shown here is derived from an EMBL/GenBank/DDBJ whole genome shotgun (WGS) entry which is preliminary data.</text>
</comment>
<dbReference type="Gene3D" id="2.130.10.10">
    <property type="entry name" value="YVTN repeat-like/Quinoprotein amine dehydrogenase"/>
    <property type="match status" value="1"/>
</dbReference>
<dbReference type="PANTHER" id="PTHR43991">
    <property type="entry name" value="WD REPEAT PROTEIN (AFU_ORTHOLOGUE AFUA_8G05640)-RELATED"/>
    <property type="match status" value="1"/>
</dbReference>
<feature type="domain" description="DUF2415" evidence="2">
    <location>
        <begin position="490"/>
        <end position="529"/>
    </location>
</feature>